<evidence type="ECO:0000313" key="1">
    <source>
        <dbReference type="EMBL" id="MDQ0475247.1"/>
    </source>
</evidence>
<evidence type="ECO:0008006" key="3">
    <source>
        <dbReference type="Google" id="ProtNLM"/>
    </source>
</evidence>
<name>A0ABU0JQ20_9HYPH</name>
<sequence length="419" mass="46601">MLGENLALTFDLNERRQRRRKARDNTNIERIIRAILTNLAFVVASGREPASVAVSLRSVKQKLSPRYDPKGFGQLTHVLETLSDVKRSATPVCTLRKSTQRGVASRVTAGDLFNVQTPSVWKPSWLRPEYFGRASGGEVIRLSRTVRDFVADTRETELVDYDDTEETVRFRGEMHRINHHLASAQMDLLADDTVRMGVFTHRELRRHFKLLQGETAPRFDLCGRLFGGWWQGLSSMDRMAIRIDGESIADLDFSSMFLRLAYVQAGLAPPAGDLYADVFGFAPGPKLREGAKKVVNAMFFRSTPLSRMPKEARDYFGPNASGAWIRSKILEAHTPIRHVFESGGGLGLMFTESQILVAALLRLVDAGVTALPMHDGLMVARSKADLTAKVMGDAAEAITGHRLPISLKSQPEVMAHIKA</sequence>
<proteinExistence type="predicted"/>
<organism evidence="1 2">
    <name type="scientific">Labrys wisconsinensis</name>
    <dbReference type="NCBI Taxonomy" id="425677"/>
    <lineage>
        <taxon>Bacteria</taxon>
        <taxon>Pseudomonadati</taxon>
        <taxon>Pseudomonadota</taxon>
        <taxon>Alphaproteobacteria</taxon>
        <taxon>Hyphomicrobiales</taxon>
        <taxon>Xanthobacteraceae</taxon>
        <taxon>Labrys</taxon>
    </lineage>
</organism>
<reference evidence="1 2" key="1">
    <citation type="submission" date="2023-07" db="EMBL/GenBank/DDBJ databases">
        <title>Genomic Encyclopedia of Type Strains, Phase IV (KMG-IV): sequencing the most valuable type-strain genomes for metagenomic binning, comparative biology and taxonomic classification.</title>
        <authorList>
            <person name="Goeker M."/>
        </authorList>
    </citation>
    <scope>NUCLEOTIDE SEQUENCE [LARGE SCALE GENOMIC DNA]</scope>
    <source>
        <strain evidence="1 2">DSM 19619</strain>
    </source>
</reference>
<protein>
    <recommendedName>
        <fullName evidence="3">DNA-directed DNA polymerase family A palm domain-containing protein</fullName>
    </recommendedName>
</protein>
<evidence type="ECO:0000313" key="2">
    <source>
        <dbReference type="Proteomes" id="UP001242480"/>
    </source>
</evidence>
<dbReference type="Proteomes" id="UP001242480">
    <property type="component" value="Unassembled WGS sequence"/>
</dbReference>
<accession>A0ABU0JQ20</accession>
<comment type="caution">
    <text evidence="1">The sequence shown here is derived from an EMBL/GenBank/DDBJ whole genome shotgun (WGS) entry which is preliminary data.</text>
</comment>
<gene>
    <name evidence="1" type="ORF">QO011_008289</name>
</gene>
<keyword evidence="2" id="KW-1185">Reference proteome</keyword>
<dbReference type="EMBL" id="JAUSVX010000032">
    <property type="protein sequence ID" value="MDQ0475247.1"/>
    <property type="molecule type" value="Genomic_DNA"/>
</dbReference>